<dbReference type="RefSeq" id="WP_312897462.1">
    <property type="nucleotide sequence ID" value="NZ_JACHJV010000001.1"/>
</dbReference>
<sequence>MDAEPVGAGHRHLTWWMWTLAGALFLTYTALSLRIHQRILSNSYDLGIFEQVVRSYAEGRLPVSELKAPDFPVLGDHFSPVLALLAPFYRLCPTPGTLLVAQAALIAVSVLPLTAWARRELGTQAAAVIGVCYGLSWGIASAVGFDFHEVAFAVPLLSCSLAALGSGRLRVAACWALPLLLVKEDLGLTLAAIGLVIAGRGERRLGIITAVAGLAGSLLAILVALPAFNPAGSFAYWSFLDAPGGGSGGGKGGGLAELLYRSTVGLITPEVKVSTLLLVLAPTLFLALRSPLLWIALPTLLWRFASNNTVHWGTGYHYSLVLMPIVFAAFVDALVIRGSTARGLRRYLAGSVAISLLLLPQYPLWQLVQPATWRTDPRVAVAHRLLDRIPDNATVQASTLLVPQLTNRTSVSLYGWPQSRPNPSWIIVDTWTPWNKRWPLTIEQERNALAWDVEHGYLTVAAQDGFVLLTKPDQSHS</sequence>
<feature type="transmembrane region" description="Helical" evidence="1">
    <location>
        <begin position="150"/>
        <end position="169"/>
    </location>
</feature>
<dbReference type="InterPro" id="IPR018650">
    <property type="entry name" value="STSV1_Orf64"/>
</dbReference>
<keyword evidence="1" id="KW-1133">Transmembrane helix</keyword>
<feature type="transmembrane region" description="Helical" evidence="1">
    <location>
        <begin position="98"/>
        <end position="117"/>
    </location>
</feature>
<evidence type="ECO:0000256" key="1">
    <source>
        <dbReference type="SAM" id="Phobius"/>
    </source>
</evidence>
<name>A0A7W7R7N6_KITKI</name>
<organism evidence="2 3">
    <name type="scientific">Kitasatospora kifunensis</name>
    <name type="common">Streptomyces kifunensis</name>
    <dbReference type="NCBI Taxonomy" id="58351"/>
    <lineage>
        <taxon>Bacteria</taxon>
        <taxon>Bacillati</taxon>
        <taxon>Actinomycetota</taxon>
        <taxon>Actinomycetes</taxon>
        <taxon>Kitasatosporales</taxon>
        <taxon>Streptomycetaceae</taxon>
        <taxon>Kitasatospora</taxon>
    </lineage>
</organism>
<dbReference type="AlphaFoldDB" id="A0A7W7R7N6"/>
<comment type="caution">
    <text evidence="2">The sequence shown here is derived from an EMBL/GenBank/DDBJ whole genome shotgun (WGS) entry which is preliminary data.</text>
</comment>
<dbReference type="EMBL" id="JACHJV010000001">
    <property type="protein sequence ID" value="MBB4926886.1"/>
    <property type="molecule type" value="Genomic_DNA"/>
</dbReference>
<gene>
    <name evidence="2" type="ORF">FHR34_005879</name>
</gene>
<reference evidence="2 3" key="1">
    <citation type="submission" date="2020-08" db="EMBL/GenBank/DDBJ databases">
        <title>Sequencing the genomes of 1000 actinobacteria strains.</title>
        <authorList>
            <person name="Klenk H.-P."/>
        </authorList>
    </citation>
    <scope>NUCLEOTIDE SEQUENCE [LARGE SCALE GENOMIC DNA]</scope>
    <source>
        <strain evidence="2 3">DSM 41654</strain>
    </source>
</reference>
<evidence type="ECO:0000313" key="3">
    <source>
        <dbReference type="Proteomes" id="UP000540506"/>
    </source>
</evidence>
<feature type="transmembrane region" description="Helical" evidence="1">
    <location>
        <begin position="205"/>
        <end position="228"/>
    </location>
</feature>
<feature type="transmembrane region" description="Helical" evidence="1">
    <location>
        <begin position="275"/>
        <end position="296"/>
    </location>
</feature>
<keyword evidence="3" id="KW-1185">Reference proteome</keyword>
<keyword evidence="1" id="KW-0472">Membrane</keyword>
<proteinExistence type="predicted"/>
<accession>A0A7W7R7N6</accession>
<feature type="transmembrane region" description="Helical" evidence="1">
    <location>
        <begin position="175"/>
        <end position="198"/>
    </location>
</feature>
<keyword evidence="1" id="KW-0812">Transmembrane</keyword>
<dbReference type="Pfam" id="PF09852">
    <property type="entry name" value="DUF2079"/>
    <property type="match status" value="1"/>
</dbReference>
<feature type="transmembrane region" description="Helical" evidence="1">
    <location>
        <begin position="316"/>
        <end position="335"/>
    </location>
</feature>
<feature type="transmembrane region" description="Helical" evidence="1">
    <location>
        <begin position="15"/>
        <end position="33"/>
    </location>
</feature>
<protein>
    <submittedName>
        <fullName evidence="2">Putative membrane protein</fullName>
    </submittedName>
</protein>
<feature type="transmembrane region" description="Helical" evidence="1">
    <location>
        <begin position="123"/>
        <end position="143"/>
    </location>
</feature>
<dbReference type="Proteomes" id="UP000540506">
    <property type="component" value="Unassembled WGS sequence"/>
</dbReference>
<evidence type="ECO:0000313" key="2">
    <source>
        <dbReference type="EMBL" id="MBB4926886.1"/>
    </source>
</evidence>